<comment type="caution">
    <text evidence="1">The sequence shown here is derived from an EMBL/GenBank/DDBJ whole genome shotgun (WGS) entry which is preliminary data.</text>
</comment>
<dbReference type="Pfam" id="PF04385">
    <property type="entry name" value="FAINT"/>
    <property type="match status" value="1"/>
</dbReference>
<name>L1LE33_THEEQ</name>
<proteinExistence type="predicted"/>
<dbReference type="Proteomes" id="UP000031512">
    <property type="component" value="Unassembled WGS sequence"/>
</dbReference>
<dbReference type="VEuPathDB" id="PiroplasmaDB:BEWA_035460"/>
<dbReference type="EMBL" id="ACOU01000002">
    <property type="protein sequence ID" value="EKX73510.1"/>
    <property type="molecule type" value="Genomic_DNA"/>
</dbReference>
<dbReference type="KEGG" id="beq:BEWA_035460"/>
<gene>
    <name evidence="1" type="ORF">BEWA_035460</name>
</gene>
<dbReference type="InterPro" id="IPR007480">
    <property type="entry name" value="DUF529"/>
</dbReference>
<evidence type="ECO:0000313" key="2">
    <source>
        <dbReference type="Proteomes" id="UP000031512"/>
    </source>
</evidence>
<accession>L1LE33</accession>
<keyword evidence="2" id="KW-1185">Reference proteome</keyword>
<dbReference type="GeneID" id="15807914"/>
<dbReference type="AlphaFoldDB" id="L1LE33"/>
<dbReference type="RefSeq" id="XP_004832962.1">
    <property type="nucleotide sequence ID" value="XM_004832905.1"/>
</dbReference>
<protein>
    <submittedName>
        <fullName evidence="1">Uncharacterized protein</fullName>
    </submittedName>
</protein>
<reference evidence="1 2" key="1">
    <citation type="journal article" date="2012" name="BMC Genomics">
        <title>Comparative genomic analysis and phylogenetic position of Theileria equi.</title>
        <authorList>
            <person name="Kappmeyer L.S."/>
            <person name="Thiagarajan M."/>
            <person name="Herndon D.R."/>
            <person name="Ramsay J.D."/>
            <person name="Caler E."/>
            <person name="Djikeng A."/>
            <person name="Gillespie J.J."/>
            <person name="Lau A.O."/>
            <person name="Roalson E.H."/>
            <person name="Silva J.C."/>
            <person name="Silva M.G."/>
            <person name="Suarez C.E."/>
            <person name="Ueti M.W."/>
            <person name="Nene V.M."/>
            <person name="Mealey R.H."/>
            <person name="Knowles D.P."/>
            <person name="Brayton K.A."/>
        </authorList>
    </citation>
    <scope>NUCLEOTIDE SEQUENCE [LARGE SCALE GENOMIC DNA]</scope>
    <source>
        <strain evidence="1 2">WA</strain>
    </source>
</reference>
<evidence type="ECO:0000313" key="1">
    <source>
        <dbReference type="EMBL" id="EKX73510.1"/>
    </source>
</evidence>
<dbReference type="OrthoDB" id="363079at2759"/>
<sequence length="119" mass="13642">MSPLPPGDHLDVKDPDPLLVIIARREKSGIRFKSFSPRDGISITSVTDGDKEIWDASGEEECIFAEFSISRDCLMLYLEIEDGEKVWPRFFEKVGEMWEEISVRRFSDNLEKIRSGSSE</sequence>
<organism evidence="1 2">
    <name type="scientific">Theileria equi strain WA</name>
    <dbReference type="NCBI Taxonomy" id="1537102"/>
    <lineage>
        <taxon>Eukaryota</taxon>
        <taxon>Sar</taxon>
        <taxon>Alveolata</taxon>
        <taxon>Apicomplexa</taxon>
        <taxon>Aconoidasida</taxon>
        <taxon>Piroplasmida</taxon>
        <taxon>Theileriidae</taxon>
        <taxon>Theileria</taxon>
    </lineage>
</organism>